<reference evidence="1" key="1">
    <citation type="submission" date="2006-10" db="EMBL/GenBank/DDBJ databases">
        <authorList>
            <person name="Amadeo P."/>
            <person name="Zhao Q."/>
            <person name="Wortman J."/>
            <person name="Fraser-Liggett C."/>
            <person name="Carlton J."/>
        </authorList>
    </citation>
    <scope>NUCLEOTIDE SEQUENCE</scope>
    <source>
        <strain evidence="1">G3</strain>
    </source>
</reference>
<protein>
    <submittedName>
        <fullName evidence="1">Uncharacterized protein</fullName>
    </submittedName>
</protein>
<evidence type="ECO:0000313" key="1">
    <source>
        <dbReference type="EMBL" id="EAX68554.1"/>
    </source>
</evidence>
<dbReference type="VEuPathDB" id="TrichDB:TVAGG3_0342090"/>
<dbReference type="Proteomes" id="UP000001542">
    <property type="component" value="Unassembled WGS sequence"/>
</dbReference>
<name>A2HPW3_TRIV3</name>
<organism evidence="1 2">
    <name type="scientific">Trichomonas vaginalis (strain ATCC PRA-98 / G3)</name>
    <dbReference type="NCBI Taxonomy" id="412133"/>
    <lineage>
        <taxon>Eukaryota</taxon>
        <taxon>Metamonada</taxon>
        <taxon>Parabasalia</taxon>
        <taxon>Trichomonadida</taxon>
        <taxon>Trichomonadidae</taxon>
        <taxon>Trichomonas</taxon>
    </lineage>
</organism>
<dbReference type="AlphaFoldDB" id="A2HPW3"/>
<dbReference type="InParanoid" id="A2HPW3"/>
<evidence type="ECO:0000313" key="2">
    <source>
        <dbReference type="Proteomes" id="UP000001542"/>
    </source>
</evidence>
<dbReference type="EMBL" id="DS140608">
    <property type="protein sequence ID" value="EAX68554.1"/>
    <property type="molecule type" value="Genomic_DNA"/>
</dbReference>
<sequence length="87" mass="10457">MNFCLQHRNENNCKSEADLKKGIKFYNNMPHSSLPLNPKTNVYFTPNDFEASEIQNHWYQNPKQEPYWYVDGELKNLRESIENFRNS</sequence>
<proteinExistence type="predicted"/>
<accession>A2HPW3</accession>
<keyword evidence="2" id="KW-1185">Reference proteome</keyword>
<gene>
    <name evidence="1" type="ORF">TVAG_509960</name>
</gene>
<reference evidence="1" key="2">
    <citation type="journal article" date="2007" name="Science">
        <title>Draft genome sequence of the sexually transmitted pathogen Trichomonas vaginalis.</title>
        <authorList>
            <person name="Carlton J.M."/>
            <person name="Hirt R.P."/>
            <person name="Silva J.C."/>
            <person name="Delcher A.L."/>
            <person name="Schatz M."/>
            <person name="Zhao Q."/>
            <person name="Wortman J.R."/>
            <person name="Bidwell S.L."/>
            <person name="Alsmark U.C.M."/>
            <person name="Besteiro S."/>
            <person name="Sicheritz-Ponten T."/>
            <person name="Noel C.J."/>
            <person name="Dacks J.B."/>
            <person name="Foster P.G."/>
            <person name="Simillion C."/>
            <person name="Van de Peer Y."/>
            <person name="Miranda-Saavedra D."/>
            <person name="Barton G.J."/>
            <person name="Westrop G.D."/>
            <person name="Mueller S."/>
            <person name="Dessi D."/>
            <person name="Fiori P.L."/>
            <person name="Ren Q."/>
            <person name="Paulsen I."/>
            <person name="Zhang H."/>
            <person name="Bastida-Corcuera F.D."/>
            <person name="Simoes-Barbosa A."/>
            <person name="Brown M.T."/>
            <person name="Hayes R.D."/>
            <person name="Mukherjee M."/>
            <person name="Okumura C.Y."/>
            <person name="Schneider R."/>
            <person name="Smith A.J."/>
            <person name="Vanacova S."/>
            <person name="Villalvazo M."/>
            <person name="Haas B.J."/>
            <person name="Pertea M."/>
            <person name="Feldblyum T.V."/>
            <person name="Utterback T.R."/>
            <person name="Shu C.L."/>
            <person name="Osoegawa K."/>
            <person name="de Jong P.J."/>
            <person name="Hrdy I."/>
            <person name="Horvathova L."/>
            <person name="Zubacova Z."/>
            <person name="Dolezal P."/>
            <person name="Malik S.B."/>
            <person name="Logsdon J.M. Jr."/>
            <person name="Henze K."/>
            <person name="Gupta A."/>
            <person name="Wang C.C."/>
            <person name="Dunne R.L."/>
            <person name="Upcroft J.A."/>
            <person name="Upcroft P."/>
            <person name="White O."/>
            <person name="Salzberg S.L."/>
            <person name="Tang P."/>
            <person name="Chiu C.-H."/>
            <person name="Lee Y.-S."/>
            <person name="Embley T.M."/>
            <person name="Coombs G.H."/>
            <person name="Mottram J.C."/>
            <person name="Tachezy J."/>
            <person name="Fraser-Liggett C.M."/>
            <person name="Johnson P.J."/>
        </authorList>
    </citation>
    <scope>NUCLEOTIDE SEQUENCE [LARGE SCALE GENOMIC DNA]</scope>
    <source>
        <strain evidence="1">G3</strain>
    </source>
</reference>
<dbReference type="VEuPathDB" id="TrichDB:TVAG_509960"/>